<evidence type="ECO:0000313" key="3">
    <source>
        <dbReference type="EMBL" id="MFD1146638.1"/>
    </source>
</evidence>
<gene>
    <name evidence="3" type="ORF">ACFQ3T_05845</name>
</gene>
<accession>A0ABW3QPF5</accession>
<dbReference type="RefSeq" id="WP_380720727.1">
    <property type="nucleotide sequence ID" value="NZ_JBHTLK010000016.1"/>
</dbReference>
<comment type="caution">
    <text evidence="3">The sequence shown here is derived from an EMBL/GenBank/DDBJ whole genome shotgun (WGS) entry which is preliminary data.</text>
</comment>
<dbReference type="EMBL" id="JBHTLK010000016">
    <property type="protein sequence ID" value="MFD1146638.1"/>
    <property type="molecule type" value="Genomic_DNA"/>
</dbReference>
<protein>
    <submittedName>
        <fullName evidence="3">Uncharacterized protein</fullName>
    </submittedName>
</protein>
<proteinExistence type="predicted"/>
<keyword evidence="2" id="KW-0472">Membrane</keyword>
<sequence length="299" mass="31357">MNDALPPTRDLPPHRHGQIRARLEQEVAGRRRPVRFAPLITAGVAAAAVVVLVAVLAPGQRRDAADTASSGTAQSAATEPSSAPPATPSRRTPVIPGLSPERVAEVERGCQESTLRPGKATLHQYVTDEVGTFALLYTASELVSCTVDGPVMAYNAAGGVVWDSGWLPGVLALDELGSASGGDGGKAEHAGIPGHDMAVGRVTGDVAKVVYEHGGRSVEARIANGTFVARLAHPSDWQAPEGWDALGVVRAYDADGALLGEWRQAWDATKCWVRPDGVIVAGARDLDPARCHPAVAWQW</sequence>
<keyword evidence="2" id="KW-0812">Transmembrane</keyword>
<feature type="transmembrane region" description="Helical" evidence="2">
    <location>
        <begin position="36"/>
        <end position="57"/>
    </location>
</feature>
<organism evidence="3 4">
    <name type="scientific">Saccharothrix hoggarensis</name>
    <dbReference type="NCBI Taxonomy" id="913853"/>
    <lineage>
        <taxon>Bacteria</taxon>
        <taxon>Bacillati</taxon>
        <taxon>Actinomycetota</taxon>
        <taxon>Actinomycetes</taxon>
        <taxon>Pseudonocardiales</taxon>
        <taxon>Pseudonocardiaceae</taxon>
        <taxon>Saccharothrix</taxon>
    </lineage>
</organism>
<name>A0ABW3QPF5_9PSEU</name>
<keyword evidence="2" id="KW-1133">Transmembrane helix</keyword>
<evidence type="ECO:0000256" key="1">
    <source>
        <dbReference type="SAM" id="MobiDB-lite"/>
    </source>
</evidence>
<evidence type="ECO:0000313" key="4">
    <source>
        <dbReference type="Proteomes" id="UP001597168"/>
    </source>
</evidence>
<dbReference type="Proteomes" id="UP001597168">
    <property type="component" value="Unassembled WGS sequence"/>
</dbReference>
<feature type="region of interest" description="Disordered" evidence="1">
    <location>
        <begin position="61"/>
        <end position="100"/>
    </location>
</feature>
<reference evidence="4" key="1">
    <citation type="journal article" date="2019" name="Int. J. Syst. Evol. Microbiol.">
        <title>The Global Catalogue of Microorganisms (GCM) 10K type strain sequencing project: providing services to taxonomists for standard genome sequencing and annotation.</title>
        <authorList>
            <consortium name="The Broad Institute Genomics Platform"/>
            <consortium name="The Broad Institute Genome Sequencing Center for Infectious Disease"/>
            <person name="Wu L."/>
            <person name="Ma J."/>
        </authorList>
    </citation>
    <scope>NUCLEOTIDE SEQUENCE [LARGE SCALE GENOMIC DNA]</scope>
    <source>
        <strain evidence="4">CCUG 60214</strain>
    </source>
</reference>
<feature type="compositionally biased region" description="Low complexity" evidence="1">
    <location>
        <begin position="66"/>
        <end position="81"/>
    </location>
</feature>
<keyword evidence="4" id="KW-1185">Reference proteome</keyword>
<evidence type="ECO:0000256" key="2">
    <source>
        <dbReference type="SAM" id="Phobius"/>
    </source>
</evidence>